<proteinExistence type="predicted"/>
<protein>
    <submittedName>
        <fullName evidence="1">Uncharacterized protein</fullName>
    </submittedName>
</protein>
<evidence type="ECO:0000313" key="1">
    <source>
        <dbReference type="EMBL" id="CAJ2664755.1"/>
    </source>
</evidence>
<name>A0ACB0L5T7_TRIPR</name>
<sequence length="900" mass="103813">MAEQIPYAVAASLIDRLGSAALREFGRIYGVMDELERLKNTVESIRAVLLDAEDKQEEQNHVVQNWVRRLKEVLFPADDLLDEFLIQDMIHKRDEPHQKKLTKVLHSFSPNNIAFRRHMAHEIEKIQKRFNDVVKDMSGLNLNPNVVVVQKTNIERRETSSYVSESDIIGREDDKKKIISLLRQSNEVQNISLVAIVGIGGLGKTTLAQLVYSDMEVRNLFEKSMWVSVSHNFNVKTIVKSMLMSLTKNKIDDTLSLDNLQIMLRNNLTGKRYLLVLDDVWNESYEKWAQLKTYLMCGAQGSKVVVTTRSTMVVQTMGVSVPYILNGLLLEESCNLLKKIAFWDDTIGLNQTFESIGKKIAEKCKGVPLAIRSLGGILLSKSEEKEWIDVLRGDFWKLCEDKDSIMPVLKLSYHNLSPQQRQCFCYCSLFPKDWEFEKDELIQMWMAHGYLDCSIEGQCMEDVGNQFIKIFLMKSFFQDATINPDGEIHSFKMHDLMHDLATQVAGNDCCYLNSKTKRCLGKPVHVSVELDALCLLQSLDASRLRTLIIFSFNYDGFLDREKQSVISTFKYLRVLKLLKLCTRKQCVSIKKLKHLRFLSLHESCVLENLHKSIGNLVCLQTIKMRLDEKVVLSTKVVSKLINLRHLLIDTWTFRDKTPVGFGKLSIQQHEGVIISKWLSSLRYIIEISLLCCKGFQYLPPLERLPFLKSLEILVCDDLEYIYYEDPILHETFFPSLKRLHIWECRKLVGWRRMGDAFNDINTSHQLLLPQFPCLSFLEISRCPMLTHMPTFPNIKSLSLSGYIAEILEATLSIAASQYSIACTPLSMLKSLRIHETIMDVKNVPQDWWQNLTSLKNLEFNYLSSQHFQLIEFKDDINYLPSLQKIAFKVCIDLKALPDWI</sequence>
<organism evidence="1 2">
    <name type="scientific">Trifolium pratense</name>
    <name type="common">Red clover</name>
    <dbReference type="NCBI Taxonomy" id="57577"/>
    <lineage>
        <taxon>Eukaryota</taxon>
        <taxon>Viridiplantae</taxon>
        <taxon>Streptophyta</taxon>
        <taxon>Embryophyta</taxon>
        <taxon>Tracheophyta</taxon>
        <taxon>Spermatophyta</taxon>
        <taxon>Magnoliopsida</taxon>
        <taxon>eudicotyledons</taxon>
        <taxon>Gunneridae</taxon>
        <taxon>Pentapetalae</taxon>
        <taxon>rosids</taxon>
        <taxon>fabids</taxon>
        <taxon>Fabales</taxon>
        <taxon>Fabaceae</taxon>
        <taxon>Papilionoideae</taxon>
        <taxon>50 kb inversion clade</taxon>
        <taxon>NPAAA clade</taxon>
        <taxon>Hologalegina</taxon>
        <taxon>IRL clade</taxon>
        <taxon>Trifolieae</taxon>
        <taxon>Trifolium</taxon>
    </lineage>
</organism>
<accession>A0ACB0L5T7</accession>
<evidence type="ECO:0000313" key="2">
    <source>
        <dbReference type="Proteomes" id="UP001177021"/>
    </source>
</evidence>
<keyword evidence="2" id="KW-1185">Reference proteome</keyword>
<comment type="caution">
    <text evidence="1">The sequence shown here is derived from an EMBL/GenBank/DDBJ whole genome shotgun (WGS) entry which is preliminary data.</text>
</comment>
<dbReference type="Proteomes" id="UP001177021">
    <property type="component" value="Unassembled WGS sequence"/>
</dbReference>
<dbReference type="EMBL" id="CASHSV030000409">
    <property type="protein sequence ID" value="CAJ2664755.1"/>
    <property type="molecule type" value="Genomic_DNA"/>
</dbReference>
<gene>
    <name evidence="1" type="ORF">MILVUS5_LOCUS29884</name>
</gene>
<reference evidence="1" key="1">
    <citation type="submission" date="2023-10" db="EMBL/GenBank/DDBJ databases">
        <authorList>
            <person name="Rodriguez Cubillos JULIANA M."/>
            <person name="De Vega J."/>
        </authorList>
    </citation>
    <scope>NUCLEOTIDE SEQUENCE</scope>
</reference>